<accession>A0AAE1I0C0</accession>
<name>A0AAE1I0C0_9NEOP</name>
<gene>
    <name evidence="2" type="ORF">KUF71_024026</name>
</gene>
<dbReference type="AlphaFoldDB" id="A0AAE1I0C0"/>
<evidence type="ECO:0000256" key="1">
    <source>
        <dbReference type="SAM" id="MobiDB-lite"/>
    </source>
</evidence>
<evidence type="ECO:0000313" key="2">
    <source>
        <dbReference type="EMBL" id="KAK3930670.1"/>
    </source>
</evidence>
<dbReference type="Proteomes" id="UP001219518">
    <property type="component" value="Unassembled WGS sequence"/>
</dbReference>
<dbReference type="EMBL" id="JAHWGI010001412">
    <property type="protein sequence ID" value="KAK3930670.1"/>
    <property type="molecule type" value="Genomic_DNA"/>
</dbReference>
<reference evidence="2" key="2">
    <citation type="journal article" date="2023" name="BMC Genomics">
        <title>Pest status, molecular evolution, and epigenetic factors derived from the genome assembly of Frankliniella fusca, a thysanopteran phytovirus vector.</title>
        <authorList>
            <person name="Catto M.A."/>
            <person name="Labadie P.E."/>
            <person name="Jacobson A.L."/>
            <person name="Kennedy G.G."/>
            <person name="Srinivasan R."/>
            <person name="Hunt B.G."/>
        </authorList>
    </citation>
    <scope>NUCLEOTIDE SEQUENCE</scope>
    <source>
        <strain evidence="2">PL_HMW_Pooled</strain>
    </source>
</reference>
<proteinExistence type="predicted"/>
<organism evidence="2 3">
    <name type="scientific">Frankliniella fusca</name>
    <dbReference type="NCBI Taxonomy" id="407009"/>
    <lineage>
        <taxon>Eukaryota</taxon>
        <taxon>Metazoa</taxon>
        <taxon>Ecdysozoa</taxon>
        <taxon>Arthropoda</taxon>
        <taxon>Hexapoda</taxon>
        <taxon>Insecta</taxon>
        <taxon>Pterygota</taxon>
        <taxon>Neoptera</taxon>
        <taxon>Paraneoptera</taxon>
        <taxon>Thysanoptera</taxon>
        <taxon>Terebrantia</taxon>
        <taxon>Thripoidea</taxon>
        <taxon>Thripidae</taxon>
        <taxon>Frankliniella</taxon>
    </lineage>
</organism>
<sequence length="133" mass="15026">MMASSSETDRKAEVSDQSNGLDNPEDNDSRCRTVTDVGHPRMVARLRLEKVEEGVCVGCDAVIQIEYEALQKHYLGHASSTPPNPCQYCNSEVFFYYNKKLPKENIPWHACRKESTKKSDDMNANVISPNDQD</sequence>
<comment type="caution">
    <text evidence="2">The sequence shown here is derived from an EMBL/GenBank/DDBJ whole genome shotgun (WGS) entry which is preliminary data.</text>
</comment>
<keyword evidence="3" id="KW-1185">Reference proteome</keyword>
<evidence type="ECO:0000313" key="3">
    <source>
        <dbReference type="Proteomes" id="UP001219518"/>
    </source>
</evidence>
<reference evidence="2" key="1">
    <citation type="submission" date="2021-07" db="EMBL/GenBank/DDBJ databases">
        <authorList>
            <person name="Catto M.A."/>
            <person name="Jacobson A."/>
            <person name="Kennedy G."/>
            <person name="Labadie P."/>
            <person name="Hunt B.G."/>
            <person name="Srinivasan R."/>
        </authorList>
    </citation>
    <scope>NUCLEOTIDE SEQUENCE</scope>
    <source>
        <strain evidence="2">PL_HMW_Pooled</strain>
        <tissue evidence="2">Head</tissue>
    </source>
</reference>
<protein>
    <submittedName>
        <fullName evidence="2">NAD-specific glutamate dehydrogenase</fullName>
    </submittedName>
</protein>
<feature type="region of interest" description="Disordered" evidence="1">
    <location>
        <begin position="1"/>
        <end position="34"/>
    </location>
</feature>